<keyword evidence="4" id="KW-0732">Signal</keyword>
<feature type="compositionally biased region" description="Low complexity" evidence="3">
    <location>
        <begin position="2302"/>
        <end position="2313"/>
    </location>
</feature>
<feature type="compositionally biased region" description="Polar residues" evidence="3">
    <location>
        <begin position="926"/>
        <end position="938"/>
    </location>
</feature>
<keyword evidence="1 2" id="KW-1015">Disulfide bond</keyword>
<dbReference type="InterPro" id="IPR000859">
    <property type="entry name" value="CUB_dom"/>
</dbReference>
<dbReference type="Proteomes" id="UP000887458">
    <property type="component" value="Unassembled WGS sequence"/>
</dbReference>
<feature type="domain" description="CUB" evidence="5">
    <location>
        <begin position="444"/>
        <end position="554"/>
    </location>
</feature>
<evidence type="ECO:0000259" key="5">
    <source>
        <dbReference type="PROSITE" id="PS01180"/>
    </source>
</evidence>
<protein>
    <recommendedName>
        <fullName evidence="5">CUB domain-containing protein</fullName>
    </recommendedName>
</protein>
<dbReference type="EMBL" id="NJHN03000029">
    <property type="protein sequence ID" value="KAH9424377.1"/>
    <property type="molecule type" value="Genomic_DNA"/>
</dbReference>
<comment type="caution">
    <text evidence="2">Lacks conserved residue(s) required for the propagation of feature annotation.</text>
</comment>
<feature type="domain" description="CUB" evidence="5">
    <location>
        <begin position="806"/>
        <end position="922"/>
    </location>
</feature>
<dbReference type="SMART" id="SM00042">
    <property type="entry name" value="CUB"/>
    <property type="match status" value="9"/>
</dbReference>
<feature type="region of interest" description="Disordered" evidence="3">
    <location>
        <begin position="926"/>
        <end position="948"/>
    </location>
</feature>
<feature type="region of interest" description="Disordered" evidence="3">
    <location>
        <begin position="1955"/>
        <end position="1994"/>
    </location>
</feature>
<sequence>MAKLFIKSRFLLLIIFYLKIEPGLCQIQQQNNHQQQQHPHPHHHSNISFILTENFNSLYPLLNQPSSINYPSTIEPPPSPPSTIDTEIDKDNVDIKNVRMTTTMSPIITTTTTTISTTTTANKCEFWLISNEGNLTSFGDPSQNVNCVYRITPIDSTICSVELHFNDFDVTDMRSELQQKQQNDNDNDNNEPPKVEKEFQQLIASHNSCLDNYLEFNNRKRYCHNDWNNRMDIVDLDPNYEKDFVFRLVLDRVVHSSGFNIKYKPLFDTCDKMKMKNMENLENKNNHSIDSSIEMLTSSSSSLPVSDNYCQIRHNELEFEIKSKNYPRNYSNNLDCIHYIQRYSDNICGLELKFLHFDIEESEGCAYDFFEIDGENFCGHLPNGSRNIFHFDQAIKSISFQTDSQVNGPGFHIKIRQLDDCRNAFMPMETSIGAINQGGRQQKCSIIWHEREGKLSTLKYPDPYPNDLLCAYTIERNPNGHYCSIEMNFLDFNLQNTRDCNSDFFEIQNERYCGQSLQNKQKLIPFNNNGFIRFLFKSDSNENGKGFLLNYTQLPCKQMVNNNDVIMDSLESLSKTIHTNEKTTNNNINNIIMEPCMRTYQDKKFDLISDLTNDGLYKANQNCHFTIKKYSNKVCYLEMHFKQFDLEASQDCQYDYMEIGSAVRLCGTLNQETSRIYVFDKNEMIINFHTDSTNERKGYRIHTEQLECQGDRIIRENNDNHHEDQKEERLQSLEQYKFEQQQQFVQPPPTTTTTDSNDTTQLLLQQQENIFLHQTTTASEFDNPLILERKFQQQQSNHQSHNSLLCSKTFRQKEFFIHSPNFPDNYPPDLDCLFMIIPFSMDVCKIEINFDSFELQPYDFEKNCLKSDFIDFDNKEQFCGKMNELQSKLYTFRSNETFFIHFHSDSFRTSFDKGFRLYIRQIECSSSPSSFNTQQPNKSPSSSSSSINHQHHCSRIFMSSSFDIQSPQYPSSYPSNTYCDYRIVKFKTPGINVCFLEVHFIEFDLQSSIDCKKDYLSFNGIKQCGQIAKDSVRLFPFYDNEFTISFFADPLINGRGFYLKIRQNECPPNTNDFSVKRKPSSSSSMMMKDDPFSPYQIYHANQICQQTFGSTYFEFESPNYPQYYLPSLSCVYTIQRRNSRYCKLELYFNDFDIEPSEKCMEDYLLIDNVKYCNTNSPKSVVQLPFFEPEKRIYFRSVSFRPRKGFMIQARQIDCDTLISNHEPLKNYLNQDHQQQQQRIISSSSADNNNNNNFIFLPSLPSICEICVTEVTGHIQSYDYPNFYPPNVNCTYRITPLPDNCLAQLRFIEFDFDYSHECNQDYLEINGIRYCGHQLKDVSMILMNKRKDDLTIRMMTSSRGAMVKPSFKGFRASYTQLPCLVDTQIPLPPPPPPPPSSPLSISNQISNIQSATKSIVVEKSASIPKKTSIINVQNEQIYCDQTFDDKMFEIKSPGYPYRYFDHLDCSYLIRKNSANVCRLKVTFTYFNVVGEDGNCRGDYLDIFNTRFCGVLDQHTSKEIPFLQEKLLLHFHSNQQQTANGFHLQLEQVDCIPGRPAIPHQKSNINDDVSKSSDHSGVISSKTNLKKLIKSSNRKPSTTTITKSPFLYDDDEIISEFNTRNRATVMESHVIYEDLDNNNPTNPERFPIQQQQQHEEQRKKYPIRYYSPNITVVNEDKDVQKKLMDNNDYSMMIKTTTTIRPSQQRHDDDDDYITITTAPMIQPKQQQQYDRQSTKTSNKLCEQTFVDKIYFELKSTDLQMNSGGAMCHLHIRKAKTNVCQLDIMFMKYNLNDSSCNHQYLSVDGEKICGKIHETTTKRFWFQRSEIYLFVNLMDIDDHHHIDDNKFEIKFRQVECATNNVVDHHHISRPISNENSDGNQFPIKGQQQQQQSMKTNPFIKQQQQHVNGDIVEQIDEQQQQQQQLSDHHYYNGNNKQNEWKMHQTDDHHMTVKPFRTILRQQQQQKQQQHNPINENSNRMEKNQQKSLPPTSETSSFNPYCDLIENEMNFHIENPNDSNFNTIERCRYTIRKANNNVCALDMKFQLFHLNEAIKCEDEYLEIDSSRICGAFPVGHERRYHFMPNEYEKVIYFISSKSSSMNRGKFRINVEQIDNDCDRPLPTLKPTLTMPTVCDISVGNYRGHIKSPNYPASYGDYTKCVYRIQAIGQEYCNVKLKIQDLDIESSSSTDNSRIQCEKDWLQISDTKKLCGNKFEQNEFIIPFDMHNGHKIALIKFTSDAFGNGRGFDIEYKQELCDVSDKHQRTSNLISPVGKKGGGGGSGGGGERGSSSLFRPPQIKLVKGDPYSSSSSSSSGSSSMRPQYPPNYVSKAHMLKTMDRKEFIKMMLMAEQEKMKMKINNKDAKESSSTPSQLLTTTTMSSMDIDDNLPTTMNSVPENTIIFTTTISTEDSTENSNTIITTEPSVTTTMTTDVTL</sequence>
<feature type="domain" description="CUB" evidence="5">
    <location>
        <begin position="953"/>
        <end position="1064"/>
    </location>
</feature>
<feature type="compositionally biased region" description="Polar residues" evidence="3">
    <location>
        <begin position="1981"/>
        <end position="1994"/>
    </location>
</feature>
<feature type="domain" description="CUB" evidence="5">
    <location>
        <begin position="124"/>
        <end position="266"/>
    </location>
</feature>
<dbReference type="SUPFAM" id="SSF49854">
    <property type="entry name" value="Spermadhesin, CUB domain"/>
    <property type="match status" value="9"/>
</dbReference>
<feature type="domain" description="CUB" evidence="5">
    <location>
        <begin position="1104"/>
        <end position="1212"/>
    </location>
</feature>
<feature type="domain" description="CUB" evidence="5">
    <location>
        <begin position="310"/>
        <end position="418"/>
    </location>
</feature>
<evidence type="ECO:0000256" key="2">
    <source>
        <dbReference type="PROSITE-ProRule" id="PRU00059"/>
    </source>
</evidence>
<feature type="domain" description="CUB" evidence="5">
    <location>
        <begin position="1438"/>
        <end position="1547"/>
    </location>
</feature>
<gene>
    <name evidence="6" type="ORF">DERP_004561</name>
</gene>
<accession>A0ABQ8JPM3</accession>
<feature type="region of interest" description="Disordered" evidence="3">
    <location>
        <begin position="2257"/>
        <end position="2322"/>
    </location>
</feature>
<dbReference type="Gene3D" id="2.60.120.290">
    <property type="entry name" value="Spermadhesin, CUB domain"/>
    <property type="match status" value="10"/>
</dbReference>
<feature type="compositionally biased region" description="Gly residues" evidence="3">
    <location>
        <begin position="2269"/>
        <end position="2282"/>
    </location>
</feature>
<dbReference type="PROSITE" id="PS01180">
    <property type="entry name" value="CUB"/>
    <property type="match status" value="10"/>
</dbReference>
<evidence type="ECO:0000313" key="7">
    <source>
        <dbReference type="Proteomes" id="UP000887458"/>
    </source>
</evidence>
<feature type="compositionally biased region" description="Polar residues" evidence="3">
    <location>
        <begin position="1867"/>
        <end position="1876"/>
    </location>
</feature>
<evidence type="ECO:0000313" key="6">
    <source>
        <dbReference type="EMBL" id="KAH9424377.1"/>
    </source>
</evidence>
<dbReference type="PANTHER" id="PTHR24255:SF31">
    <property type="entry name" value="CUBILIN-LIKE PROTEIN"/>
    <property type="match status" value="1"/>
</dbReference>
<dbReference type="Pfam" id="PF00431">
    <property type="entry name" value="CUB"/>
    <property type="match status" value="9"/>
</dbReference>
<proteinExistence type="predicted"/>
<feature type="region of interest" description="Disordered" evidence="3">
    <location>
        <begin position="176"/>
        <end position="196"/>
    </location>
</feature>
<feature type="region of interest" description="Disordered" evidence="3">
    <location>
        <begin position="1867"/>
        <end position="1892"/>
    </location>
</feature>
<evidence type="ECO:0000256" key="4">
    <source>
        <dbReference type="SAM" id="SignalP"/>
    </source>
</evidence>
<evidence type="ECO:0000256" key="3">
    <source>
        <dbReference type="SAM" id="MobiDB-lite"/>
    </source>
</evidence>
<dbReference type="PANTHER" id="PTHR24255">
    <property type="entry name" value="COMPLEMENT COMPONENT 1, S SUBCOMPONENT-RELATED"/>
    <property type="match status" value="1"/>
</dbReference>
<feature type="domain" description="CUB" evidence="5">
    <location>
        <begin position="1263"/>
        <end position="1376"/>
    </location>
</feature>
<reference evidence="6 7" key="1">
    <citation type="journal article" date="2018" name="J. Allergy Clin. Immunol.">
        <title>High-quality assembly of Dermatophagoides pteronyssinus genome and transcriptome reveals a wide range of novel allergens.</title>
        <authorList>
            <person name="Liu X.Y."/>
            <person name="Yang K.Y."/>
            <person name="Wang M.Q."/>
            <person name="Kwok J.S."/>
            <person name="Zeng X."/>
            <person name="Yang Z."/>
            <person name="Xiao X.J."/>
            <person name="Lau C.P."/>
            <person name="Li Y."/>
            <person name="Huang Z.M."/>
            <person name="Ba J.G."/>
            <person name="Yim A.K."/>
            <person name="Ouyang C.Y."/>
            <person name="Ngai S.M."/>
            <person name="Chan T.F."/>
            <person name="Leung E.L."/>
            <person name="Liu L."/>
            <person name="Liu Z.G."/>
            <person name="Tsui S.K."/>
        </authorList>
    </citation>
    <scope>NUCLEOTIDE SEQUENCE [LARGE SCALE GENOMIC DNA]</scope>
    <source>
        <strain evidence="6">Derp</strain>
    </source>
</reference>
<dbReference type="CDD" id="cd00041">
    <property type="entry name" value="CUB"/>
    <property type="match status" value="9"/>
</dbReference>
<feature type="signal peptide" evidence="4">
    <location>
        <begin position="1"/>
        <end position="25"/>
    </location>
</feature>
<name>A0ABQ8JPM3_DERPT</name>
<feature type="region of interest" description="Disordered" evidence="3">
    <location>
        <begin position="1912"/>
        <end position="1932"/>
    </location>
</feature>
<feature type="disulfide bond" evidence="2">
    <location>
        <begin position="596"/>
        <end position="623"/>
    </location>
</feature>
<comment type="caution">
    <text evidence="6">The sequence shown here is derived from an EMBL/GenBank/DDBJ whole genome shotgun (WGS) entry which is preliminary data.</text>
</comment>
<keyword evidence="7" id="KW-1185">Reference proteome</keyword>
<feature type="chain" id="PRO_5046458103" description="CUB domain-containing protein" evidence="4">
    <location>
        <begin position="26"/>
        <end position="2430"/>
    </location>
</feature>
<reference evidence="6 7" key="2">
    <citation type="journal article" date="2022" name="Mol. Biol. Evol.">
        <title>Comparative Genomics Reveals Insights into the Divergent Evolution of Astigmatic Mites and Household Pest Adaptations.</title>
        <authorList>
            <person name="Xiong Q."/>
            <person name="Wan A.T."/>
            <person name="Liu X."/>
            <person name="Fung C.S."/>
            <person name="Xiao X."/>
            <person name="Malainual N."/>
            <person name="Hou J."/>
            <person name="Wang L."/>
            <person name="Wang M."/>
            <person name="Yang K.Y."/>
            <person name="Cui Y."/>
            <person name="Leung E.L."/>
            <person name="Nong W."/>
            <person name="Shin S.K."/>
            <person name="Au S.W."/>
            <person name="Jeong K.Y."/>
            <person name="Chew F.T."/>
            <person name="Hui J.H."/>
            <person name="Leung T.F."/>
            <person name="Tungtrongchitr A."/>
            <person name="Zhong N."/>
            <person name="Liu Z."/>
            <person name="Tsui S.K."/>
        </authorList>
    </citation>
    <scope>NUCLEOTIDE SEQUENCE [LARGE SCALE GENOMIC DNA]</scope>
    <source>
        <strain evidence="6">Derp</strain>
    </source>
</reference>
<feature type="domain" description="CUB" evidence="5">
    <location>
        <begin position="2129"/>
        <end position="2249"/>
    </location>
</feature>
<feature type="domain" description="CUB" evidence="5">
    <location>
        <begin position="596"/>
        <end position="706"/>
    </location>
</feature>
<feature type="region of interest" description="Disordered" evidence="3">
    <location>
        <begin position="1635"/>
        <end position="1656"/>
    </location>
</feature>
<organism evidence="6 7">
    <name type="scientific">Dermatophagoides pteronyssinus</name>
    <name type="common">European house dust mite</name>
    <dbReference type="NCBI Taxonomy" id="6956"/>
    <lineage>
        <taxon>Eukaryota</taxon>
        <taxon>Metazoa</taxon>
        <taxon>Ecdysozoa</taxon>
        <taxon>Arthropoda</taxon>
        <taxon>Chelicerata</taxon>
        <taxon>Arachnida</taxon>
        <taxon>Acari</taxon>
        <taxon>Acariformes</taxon>
        <taxon>Sarcoptiformes</taxon>
        <taxon>Astigmata</taxon>
        <taxon>Psoroptidia</taxon>
        <taxon>Analgoidea</taxon>
        <taxon>Pyroglyphidae</taxon>
        <taxon>Dermatophagoidinae</taxon>
        <taxon>Dermatophagoides</taxon>
    </lineage>
</organism>
<evidence type="ECO:0000256" key="1">
    <source>
        <dbReference type="ARBA" id="ARBA00023157"/>
    </source>
</evidence>
<dbReference type="InterPro" id="IPR035914">
    <property type="entry name" value="Sperma_CUB_dom_sf"/>
</dbReference>